<comment type="similarity">
    <text evidence="1 2">Belongs to the peptidase C14A family.</text>
</comment>
<dbReference type="PROSITE" id="PS50207">
    <property type="entry name" value="CASPASE_P10"/>
    <property type="match status" value="1"/>
</dbReference>
<organism evidence="5 6">
    <name type="scientific">Leptotrombidium deliense</name>
    <dbReference type="NCBI Taxonomy" id="299467"/>
    <lineage>
        <taxon>Eukaryota</taxon>
        <taxon>Metazoa</taxon>
        <taxon>Ecdysozoa</taxon>
        <taxon>Arthropoda</taxon>
        <taxon>Chelicerata</taxon>
        <taxon>Arachnida</taxon>
        <taxon>Acari</taxon>
        <taxon>Acariformes</taxon>
        <taxon>Trombidiformes</taxon>
        <taxon>Prostigmata</taxon>
        <taxon>Anystina</taxon>
        <taxon>Parasitengona</taxon>
        <taxon>Trombiculoidea</taxon>
        <taxon>Trombiculidae</taxon>
        <taxon>Leptotrombidium</taxon>
    </lineage>
</organism>
<dbReference type="Proteomes" id="UP000288716">
    <property type="component" value="Unassembled WGS sequence"/>
</dbReference>
<dbReference type="InterPro" id="IPR011600">
    <property type="entry name" value="Pept_C14_caspase"/>
</dbReference>
<feature type="non-terminal residue" evidence="5">
    <location>
        <position position="300"/>
    </location>
</feature>
<reference evidence="5 6" key="1">
    <citation type="journal article" date="2018" name="Gigascience">
        <title>Genomes of trombidid mites reveal novel predicted allergens and laterally-transferred genes associated with secondary metabolism.</title>
        <authorList>
            <person name="Dong X."/>
            <person name="Chaisiri K."/>
            <person name="Xia D."/>
            <person name="Armstrong S.D."/>
            <person name="Fang Y."/>
            <person name="Donnelly M.J."/>
            <person name="Kadowaki T."/>
            <person name="McGarry J.W."/>
            <person name="Darby A.C."/>
            <person name="Makepeace B.L."/>
        </authorList>
    </citation>
    <scope>NUCLEOTIDE SEQUENCE [LARGE SCALE GENOMIC DNA]</scope>
    <source>
        <strain evidence="5">UoL-UT</strain>
    </source>
</reference>
<dbReference type="Gene3D" id="3.40.50.1460">
    <property type="match status" value="1"/>
</dbReference>
<dbReference type="GO" id="GO:0005737">
    <property type="term" value="C:cytoplasm"/>
    <property type="evidence" value="ECO:0007669"/>
    <property type="project" value="TreeGrafter"/>
</dbReference>
<dbReference type="PANTHER" id="PTHR10454">
    <property type="entry name" value="CASPASE"/>
    <property type="match status" value="1"/>
</dbReference>
<evidence type="ECO:0000313" key="6">
    <source>
        <dbReference type="Proteomes" id="UP000288716"/>
    </source>
</evidence>
<dbReference type="SUPFAM" id="SSF52129">
    <property type="entry name" value="Caspase-like"/>
    <property type="match status" value="1"/>
</dbReference>
<dbReference type="InterPro" id="IPR002398">
    <property type="entry name" value="Pept_C14"/>
</dbReference>
<dbReference type="GO" id="GO:0006508">
    <property type="term" value="P:proteolysis"/>
    <property type="evidence" value="ECO:0007669"/>
    <property type="project" value="InterPro"/>
</dbReference>
<dbReference type="Pfam" id="PF00656">
    <property type="entry name" value="Peptidase_C14"/>
    <property type="match status" value="1"/>
</dbReference>
<accession>A0A443RWW8</accession>
<comment type="caution">
    <text evidence="5">The sequence shown here is derived from an EMBL/GenBank/DDBJ whole genome shotgun (WGS) entry which is preliminary data.</text>
</comment>
<sequence length="300" mass="33620">MEDFVDLIQIADTDNTGSRPIGVKNVENPQRPEIKLCVGIDEEKDVVDGSIKNKTGLRPVGVKTVVNPQIPPPPPPQRVDPCIATDGPNTTPDVIKKAKRRCVIFNHFTFDVVLEEDRTLEDRVGTHEDAEAIAIYFLEKGFKVDLLHDKKYCEVTDVLKMHAAESNDWDCFICFVLTHGAKDKLYAKDDSYKHDSLFTPFMSESCESKAKLFFINACQGNTLDIGIELFTDACEVPLHTPEGDNFLVALSSVPGFTTMRHEHKGSFFIQSLIEFLRNNESGEDILTILTNVSRKIAFDV</sequence>
<dbReference type="AlphaFoldDB" id="A0A443RWW8"/>
<dbReference type="GO" id="GO:0043525">
    <property type="term" value="P:positive regulation of neuron apoptotic process"/>
    <property type="evidence" value="ECO:0007669"/>
    <property type="project" value="TreeGrafter"/>
</dbReference>
<dbReference type="PROSITE" id="PS50208">
    <property type="entry name" value="CASPASE_P20"/>
    <property type="match status" value="1"/>
</dbReference>
<feature type="domain" description="Caspase family p20" evidence="4">
    <location>
        <begin position="98"/>
        <end position="222"/>
    </location>
</feature>
<dbReference type="InterPro" id="IPR029030">
    <property type="entry name" value="Caspase-like_dom_sf"/>
</dbReference>
<dbReference type="InterPro" id="IPR002138">
    <property type="entry name" value="Pept_C14_p10"/>
</dbReference>
<keyword evidence="6" id="KW-1185">Reference proteome</keyword>
<dbReference type="PRINTS" id="PR00376">
    <property type="entry name" value="IL1BCENZYME"/>
</dbReference>
<gene>
    <name evidence="5" type="ORF">B4U80_05441</name>
</gene>
<dbReference type="PANTHER" id="PTHR10454:SF232">
    <property type="entry name" value="AT03047P-RELATED"/>
    <property type="match status" value="1"/>
</dbReference>
<dbReference type="EMBL" id="NCKV01023759">
    <property type="protein sequence ID" value="RWS19675.1"/>
    <property type="molecule type" value="Genomic_DNA"/>
</dbReference>
<name>A0A443RWW8_9ACAR</name>
<evidence type="ECO:0000256" key="1">
    <source>
        <dbReference type="ARBA" id="ARBA00010134"/>
    </source>
</evidence>
<dbReference type="SMART" id="SM00115">
    <property type="entry name" value="CASc"/>
    <property type="match status" value="1"/>
</dbReference>
<dbReference type="GO" id="GO:0006915">
    <property type="term" value="P:apoptotic process"/>
    <property type="evidence" value="ECO:0007669"/>
    <property type="project" value="TreeGrafter"/>
</dbReference>
<dbReference type="STRING" id="299467.A0A443RWW8"/>
<dbReference type="GO" id="GO:0004197">
    <property type="term" value="F:cysteine-type endopeptidase activity"/>
    <property type="evidence" value="ECO:0007669"/>
    <property type="project" value="InterPro"/>
</dbReference>
<protein>
    <submittedName>
        <fullName evidence="5">Caspase-1-like protein</fullName>
    </submittedName>
</protein>
<evidence type="ECO:0000259" key="3">
    <source>
        <dbReference type="PROSITE" id="PS50207"/>
    </source>
</evidence>
<evidence type="ECO:0000256" key="2">
    <source>
        <dbReference type="RuleBase" id="RU003971"/>
    </source>
</evidence>
<proteinExistence type="inferred from homology"/>
<feature type="domain" description="Caspase family p10" evidence="3">
    <location>
        <begin position="241"/>
        <end position="300"/>
    </location>
</feature>
<dbReference type="OrthoDB" id="6416614at2759"/>
<evidence type="ECO:0000313" key="5">
    <source>
        <dbReference type="EMBL" id="RWS19675.1"/>
    </source>
</evidence>
<dbReference type="InterPro" id="IPR001309">
    <property type="entry name" value="Pept_C14_p20"/>
</dbReference>
<dbReference type="VEuPathDB" id="VectorBase:LDEU012365"/>
<dbReference type="InterPro" id="IPR015917">
    <property type="entry name" value="Pept_C14A"/>
</dbReference>
<evidence type="ECO:0000259" key="4">
    <source>
        <dbReference type="PROSITE" id="PS50208"/>
    </source>
</evidence>